<evidence type="ECO:0000313" key="3">
    <source>
        <dbReference type="Proteomes" id="UP000027265"/>
    </source>
</evidence>
<gene>
    <name evidence="2" type="ORF">JAAARDRAFT_475617</name>
</gene>
<dbReference type="HOGENOM" id="CLU_2419008_0_0_1"/>
<evidence type="ECO:0000313" key="2">
    <source>
        <dbReference type="EMBL" id="KDQ52734.1"/>
    </source>
</evidence>
<keyword evidence="3" id="KW-1185">Reference proteome</keyword>
<protein>
    <submittedName>
        <fullName evidence="2">Uncharacterized protein</fullName>
    </submittedName>
</protein>
<dbReference type="EMBL" id="KL197738">
    <property type="protein sequence ID" value="KDQ52734.1"/>
    <property type="molecule type" value="Genomic_DNA"/>
</dbReference>
<proteinExistence type="predicted"/>
<dbReference type="Proteomes" id="UP000027265">
    <property type="component" value="Unassembled WGS sequence"/>
</dbReference>
<feature type="region of interest" description="Disordered" evidence="1">
    <location>
        <begin position="43"/>
        <end position="73"/>
    </location>
</feature>
<dbReference type="AlphaFoldDB" id="A0A067PD69"/>
<feature type="non-terminal residue" evidence="2">
    <location>
        <position position="92"/>
    </location>
</feature>
<evidence type="ECO:0000256" key="1">
    <source>
        <dbReference type="SAM" id="MobiDB-lite"/>
    </source>
</evidence>
<organism evidence="2 3">
    <name type="scientific">Jaapia argillacea MUCL 33604</name>
    <dbReference type="NCBI Taxonomy" id="933084"/>
    <lineage>
        <taxon>Eukaryota</taxon>
        <taxon>Fungi</taxon>
        <taxon>Dikarya</taxon>
        <taxon>Basidiomycota</taxon>
        <taxon>Agaricomycotina</taxon>
        <taxon>Agaricomycetes</taxon>
        <taxon>Agaricomycetidae</taxon>
        <taxon>Jaapiales</taxon>
        <taxon>Jaapiaceae</taxon>
        <taxon>Jaapia</taxon>
    </lineage>
</organism>
<dbReference type="InParanoid" id="A0A067PD69"/>
<reference evidence="3" key="1">
    <citation type="journal article" date="2014" name="Proc. Natl. Acad. Sci. U.S.A.">
        <title>Extensive sampling of basidiomycete genomes demonstrates inadequacy of the white-rot/brown-rot paradigm for wood decay fungi.</title>
        <authorList>
            <person name="Riley R."/>
            <person name="Salamov A.A."/>
            <person name="Brown D.W."/>
            <person name="Nagy L.G."/>
            <person name="Floudas D."/>
            <person name="Held B.W."/>
            <person name="Levasseur A."/>
            <person name="Lombard V."/>
            <person name="Morin E."/>
            <person name="Otillar R."/>
            <person name="Lindquist E.A."/>
            <person name="Sun H."/>
            <person name="LaButti K.M."/>
            <person name="Schmutz J."/>
            <person name="Jabbour D."/>
            <person name="Luo H."/>
            <person name="Baker S.E."/>
            <person name="Pisabarro A.G."/>
            <person name="Walton J.D."/>
            <person name="Blanchette R.A."/>
            <person name="Henrissat B."/>
            <person name="Martin F."/>
            <person name="Cullen D."/>
            <person name="Hibbett D.S."/>
            <person name="Grigoriev I.V."/>
        </authorList>
    </citation>
    <scope>NUCLEOTIDE SEQUENCE [LARGE SCALE GENOMIC DNA]</scope>
    <source>
        <strain evidence="3">MUCL 33604</strain>
    </source>
</reference>
<feature type="compositionally biased region" description="Basic and acidic residues" evidence="1">
    <location>
        <begin position="49"/>
        <end position="60"/>
    </location>
</feature>
<accession>A0A067PD69</accession>
<name>A0A067PD69_9AGAM</name>
<sequence length="92" mass="10114">MALAWIAVYVGRWLGDGTRIMSGIGEGYWTGCRFVGDGANTVGSLGPDQNDRDSHVRRDSSWTPTGGGHRSPSQLLFMLSPLRRPRFHPNPC</sequence>